<dbReference type="SFLD" id="SFLDG01071">
    <property type="entry name" value="tRNA_wybutosine-synthesizing"/>
    <property type="match status" value="1"/>
</dbReference>
<evidence type="ECO:0000256" key="12">
    <source>
        <dbReference type="ARBA" id="ARBA00023014"/>
    </source>
</evidence>
<keyword evidence="13" id="KW-0456">Lyase</keyword>
<dbReference type="Proteomes" id="UP000824540">
    <property type="component" value="Unassembled WGS sequence"/>
</dbReference>
<evidence type="ECO:0000256" key="1">
    <source>
        <dbReference type="ARBA" id="ARBA00001966"/>
    </source>
</evidence>
<feature type="domain" description="Flavodoxin-like" evidence="20">
    <location>
        <begin position="102"/>
        <end position="260"/>
    </location>
</feature>
<dbReference type="AlphaFoldDB" id="A0A8T2PM36"/>
<comment type="caution">
    <text evidence="22">The sequence shown here is derived from an EMBL/GenBank/DDBJ whole genome shotgun (WGS) entry which is preliminary data.</text>
</comment>
<dbReference type="Pfam" id="PF00258">
    <property type="entry name" value="Flavodoxin_1"/>
    <property type="match status" value="1"/>
</dbReference>
<keyword evidence="12" id="KW-0411">Iron-sulfur</keyword>
<dbReference type="InterPro" id="IPR001094">
    <property type="entry name" value="Flavdoxin-like"/>
</dbReference>
<evidence type="ECO:0000256" key="8">
    <source>
        <dbReference type="ARBA" id="ARBA00022694"/>
    </source>
</evidence>
<dbReference type="Gene3D" id="3.40.50.360">
    <property type="match status" value="1"/>
</dbReference>
<evidence type="ECO:0000256" key="14">
    <source>
        <dbReference type="ARBA" id="ARBA00025368"/>
    </source>
</evidence>
<evidence type="ECO:0000256" key="19">
    <source>
        <dbReference type="SAM" id="SignalP"/>
    </source>
</evidence>
<keyword evidence="6" id="KW-0004">4Fe-4S</keyword>
<dbReference type="GO" id="GO:0031591">
    <property type="term" value="P:wybutosine biosynthetic process"/>
    <property type="evidence" value="ECO:0007669"/>
    <property type="project" value="TreeGrafter"/>
</dbReference>
<dbReference type="SFLD" id="SFLDF00284">
    <property type="entry name" value="tRNA_wybutosine-synthesizing"/>
    <property type="match status" value="1"/>
</dbReference>
<evidence type="ECO:0000256" key="17">
    <source>
        <dbReference type="ARBA" id="ARBA00081169"/>
    </source>
</evidence>
<dbReference type="FunFam" id="3.20.20.70:FF:000196">
    <property type="entry name" value="S-adenosyl-L-methionine-dependent tRNA 4-demethylwyosine synthase"/>
    <property type="match status" value="1"/>
</dbReference>
<feature type="domain" description="Radical SAM core" evidence="21">
    <location>
        <begin position="369"/>
        <end position="602"/>
    </location>
</feature>
<dbReference type="GO" id="GO:0102521">
    <property type="term" value="F:tRNA-4-demethylwyosine synthase activity"/>
    <property type="evidence" value="ECO:0007669"/>
    <property type="project" value="UniProtKB-EC"/>
</dbReference>
<dbReference type="SUPFAM" id="SSF52218">
    <property type="entry name" value="Flavoproteins"/>
    <property type="match status" value="1"/>
</dbReference>
<feature type="chain" id="PRO_5035902329" description="S-adenosyl-L-methionine-dependent tRNA 4-demethylwyosine synthase TYW1" evidence="19">
    <location>
        <begin position="22"/>
        <end position="662"/>
    </location>
</feature>
<sequence length="662" mass="75511">METAMITLLLVSAELLGYTLGAEVEGPLKNTHRGTEGYFLSVWQNRLYVYSAAAVFVGIWITLKVTLKMRKVGGPVKPVLYSTAVEENEDKAKEEKVFVSVVKVFFGSQTGTAKGFAEELAEEVRVLGLTGEVIDLKDYDPEENMSNECESRVVSVFLLATYTEGTPTKNAEWFCKWLEEASTDFRYGKTYLKGMKYAVFGLGNSVYTDHYNTVSKNVDKWLWMLSGSRVMTRGEGDCNVVKSRNGSVQADFKAWKNRFIDCLSVLAKGEKSSCGSKCTNCTCKKNEKNQEQIAHMSDEMQQSSERKNQDDQMMKVSQKKPREMITPALREALTKQGYKLIGSHSGVKLCRWTKSMLRGRGGCYKHTFYGIESHRCMETTPSLACANKCVFCWRHHTNPVGTEWRWKMDPPEKVLQGALENHRNMIRQFKGVPGVQPERFKEGLAVKHCALSLVGEPIMYPEINTFLKLLHHNHISSFLVTNAQFPEEISVDASTKESLKRIDRPLFKDFWQRFLDSLRALGEKRQRTVYRLTLVKAWNVDELKAYAELIALGKPDFVEVKGVTYCGESSASNLTMANVPWHEEVIHFVQQLADMLPDYDIASEHKHSNCVLIAHHKFKVNGEWWTWIDYERFQEQIQRYEESGGRNGFSAKDYMAKTPAWA</sequence>
<keyword evidence="7" id="KW-0949">S-adenosyl-L-methionine</keyword>
<dbReference type="Gene3D" id="3.20.20.70">
    <property type="entry name" value="Aldolase class I"/>
    <property type="match status" value="1"/>
</dbReference>
<evidence type="ECO:0000256" key="3">
    <source>
        <dbReference type="ARBA" id="ARBA00010115"/>
    </source>
</evidence>
<evidence type="ECO:0000259" key="20">
    <source>
        <dbReference type="PROSITE" id="PS50902"/>
    </source>
</evidence>
<keyword evidence="8" id="KW-0819">tRNA processing</keyword>
<dbReference type="Pfam" id="PF04055">
    <property type="entry name" value="Radical_SAM"/>
    <property type="match status" value="1"/>
</dbReference>
<dbReference type="SFLD" id="SFLDS00029">
    <property type="entry name" value="Radical_SAM"/>
    <property type="match status" value="1"/>
</dbReference>
<name>A0A8T2PM36_9TELE</name>
<evidence type="ECO:0000256" key="4">
    <source>
        <dbReference type="ARBA" id="ARBA00012821"/>
    </source>
</evidence>
<dbReference type="PROSITE" id="PS50902">
    <property type="entry name" value="FLAVODOXIN_LIKE"/>
    <property type="match status" value="1"/>
</dbReference>
<dbReference type="InterPro" id="IPR008254">
    <property type="entry name" value="Flavodoxin/NO_synth"/>
</dbReference>
<dbReference type="GO" id="GO:0010181">
    <property type="term" value="F:FMN binding"/>
    <property type="evidence" value="ECO:0007669"/>
    <property type="project" value="InterPro"/>
</dbReference>
<evidence type="ECO:0000256" key="18">
    <source>
        <dbReference type="ARBA" id="ARBA00082357"/>
    </source>
</evidence>
<keyword evidence="9" id="KW-0479">Metal-binding</keyword>
<comment type="cofactor">
    <cofactor evidence="1">
        <name>[4Fe-4S] cluster</name>
        <dbReference type="ChEBI" id="CHEBI:49883"/>
    </cofactor>
</comment>
<keyword evidence="11" id="KW-0408">Iron</keyword>
<comment type="similarity">
    <text evidence="3">Belongs to the TYW1 family.</text>
</comment>
<evidence type="ECO:0000256" key="13">
    <source>
        <dbReference type="ARBA" id="ARBA00023239"/>
    </source>
</evidence>
<gene>
    <name evidence="22" type="ORF">JZ751_021125</name>
</gene>
<dbReference type="EC" id="4.1.3.44" evidence="4"/>
<dbReference type="InterPro" id="IPR029039">
    <property type="entry name" value="Flavoprotein-like_sf"/>
</dbReference>
<proteinExistence type="inferred from homology"/>
<dbReference type="Pfam" id="PF08608">
    <property type="entry name" value="Wyosine_form"/>
    <property type="match status" value="1"/>
</dbReference>
<evidence type="ECO:0000313" key="22">
    <source>
        <dbReference type="EMBL" id="KAG9352711.1"/>
    </source>
</evidence>
<dbReference type="EMBL" id="JAFBMS010000005">
    <property type="protein sequence ID" value="KAG9352711.1"/>
    <property type="molecule type" value="Genomic_DNA"/>
</dbReference>
<evidence type="ECO:0000256" key="5">
    <source>
        <dbReference type="ARBA" id="ARBA00017596"/>
    </source>
</evidence>
<feature type="non-terminal residue" evidence="22">
    <location>
        <position position="1"/>
    </location>
</feature>
<evidence type="ECO:0000256" key="2">
    <source>
        <dbReference type="ARBA" id="ARBA00004797"/>
    </source>
</evidence>
<evidence type="ECO:0000256" key="11">
    <source>
        <dbReference type="ARBA" id="ARBA00023004"/>
    </source>
</evidence>
<evidence type="ECO:0000256" key="7">
    <source>
        <dbReference type="ARBA" id="ARBA00022691"/>
    </source>
</evidence>
<reference evidence="22" key="1">
    <citation type="thesis" date="2021" institute="BYU ScholarsArchive" country="Provo, UT, USA">
        <title>Applications of and Algorithms for Genome Assembly and Genomic Analyses with an Emphasis on Marine Teleosts.</title>
        <authorList>
            <person name="Pickett B.D."/>
        </authorList>
    </citation>
    <scope>NUCLEOTIDE SEQUENCE</scope>
    <source>
        <strain evidence="22">HI-2016</strain>
    </source>
</reference>
<evidence type="ECO:0000313" key="23">
    <source>
        <dbReference type="Proteomes" id="UP000824540"/>
    </source>
</evidence>
<dbReference type="OrthoDB" id="271553at2759"/>
<dbReference type="InterPro" id="IPR034556">
    <property type="entry name" value="tRNA_wybutosine-synthase"/>
</dbReference>
<dbReference type="InterPro" id="IPR007197">
    <property type="entry name" value="rSAM"/>
</dbReference>
<dbReference type="PRINTS" id="PR00369">
    <property type="entry name" value="FLAVODOXIN"/>
</dbReference>
<comment type="pathway">
    <text evidence="2">tRNA modification; wybutosine-tRNA(Phe) biosynthesis.</text>
</comment>
<keyword evidence="10" id="KW-0547">Nucleotide-binding</keyword>
<dbReference type="SUPFAM" id="SSF102114">
    <property type="entry name" value="Radical SAM enzymes"/>
    <property type="match status" value="1"/>
</dbReference>
<evidence type="ECO:0000256" key="16">
    <source>
        <dbReference type="ARBA" id="ARBA00078095"/>
    </source>
</evidence>
<dbReference type="GO" id="GO:0046872">
    <property type="term" value="F:metal ion binding"/>
    <property type="evidence" value="ECO:0007669"/>
    <property type="project" value="UniProtKB-KW"/>
</dbReference>
<dbReference type="PROSITE" id="PS51918">
    <property type="entry name" value="RADICAL_SAM"/>
    <property type="match status" value="1"/>
</dbReference>
<evidence type="ECO:0000256" key="10">
    <source>
        <dbReference type="ARBA" id="ARBA00022741"/>
    </source>
</evidence>
<accession>A0A8T2PM36</accession>
<evidence type="ECO:0000256" key="15">
    <source>
        <dbReference type="ARBA" id="ARBA00049466"/>
    </source>
</evidence>
<comment type="catalytic activity">
    <reaction evidence="15">
        <text>N(1)-methylguanosine(37) in tRNA(Phe) + pyruvate + S-adenosyl-L-methionine = 4-demethylwyosine(37) in tRNA(Phe) + 5'-deoxyadenosine + L-methionine + CO2 + H2O</text>
        <dbReference type="Rhea" id="RHEA:36347"/>
        <dbReference type="Rhea" id="RHEA-COMP:10164"/>
        <dbReference type="Rhea" id="RHEA-COMP:10165"/>
        <dbReference type="ChEBI" id="CHEBI:15361"/>
        <dbReference type="ChEBI" id="CHEBI:15377"/>
        <dbReference type="ChEBI" id="CHEBI:16526"/>
        <dbReference type="ChEBI" id="CHEBI:17319"/>
        <dbReference type="ChEBI" id="CHEBI:57844"/>
        <dbReference type="ChEBI" id="CHEBI:59789"/>
        <dbReference type="ChEBI" id="CHEBI:64315"/>
        <dbReference type="ChEBI" id="CHEBI:73542"/>
        <dbReference type="EC" id="4.1.3.44"/>
    </reaction>
</comment>
<comment type="function">
    <text evidence="14">Probable component of the wybutosine biosynthesis pathway. Wybutosine is a hyper modified guanosine with a tricyclic base found at the 3'-position adjacent to the anticodon of eukaryotic phenylalanine tRNA. Catalyzes the condensation of N-methylguanine with 2 carbon atoms from pyruvate to form the tricyclic 4-demethylwyosine, an intermediate in wybutosine biosynthesis.</text>
</comment>
<keyword evidence="23" id="KW-1185">Reference proteome</keyword>
<protein>
    <recommendedName>
        <fullName evidence="5">S-adenosyl-L-methionine-dependent tRNA 4-demethylwyosine synthase TYW1</fullName>
        <ecNumber evidence="4">4.1.3.44</ecNumber>
    </recommendedName>
    <alternativeName>
        <fullName evidence="18">Radical S-adenosyl methionine and flavodoxin domain-containing protein 1</fullName>
    </alternativeName>
    <alternativeName>
        <fullName evidence="16">tRNA wybutosine-synthesizing protein 1 homolog</fullName>
    </alternativeName>
    <alternativeName>
        <fullName evidence="17">tRNA-yW-synthesizing protein</fullName>
    </alternativeName>
</protein>
<dbReference type="PANTHER" id="PTHR13930">
    <property type="entry name" value="S-ADENOSYL-L-METHIONINE-DEPENDENT TRNA 4-DEMETHYLWYOSINE SYNTHASE"/>
    <property type="match status" value="1"/>
</dbReference>
<dbReference type="PANTHER" id="PTHR13930:SF0">
    <property type="entry name" value="S-ADENOSYL-L-METHIONINE-DEPENDENT TRNA 4-DEMETHYLWYOSINE SYNTHASE TYW1-RELATED"/>
    <property type="match status" value="1"/>
</dbReference>
<evidence type="ECO:0000256" key="6">
    <source>
        <dbReference type="ARBA" id="ARBA00022485"/>
    </source>
</evidence>
<evidence type="ECO:0000259" key="21">
    <source>
        <dbReference type="PROSITE" id="PS51918"/>
    </source>
</evidence>
<keyword evidence="19" id="KW-0732">Signal</keyword>
<organism evidence="22 23">
    <name type="scientific">Albula glossodonta</name>
    <name type="common">roundjaw bonefish</name>
    <dbReference type="NCBI Taxonomy" id="121402"/>
    <lineage>
        <taxon>Eukaryota</taxon>
        <taxon>Metazoa</taxon>
        <taxon>Chordata</taxon>
        <taxon>Craniata</taxon>
        <taxon>Vertebrata</taxon>
        <taxon>Euteleostomi</taxon>
        <taxon>Actinopterygii</taxon>
        <taxon>Neopterygii</taxon>
        <taxon>Teleostei</taxon>
        <taxon>Albuliformes</taxon>
        <taxon>Albulidae</taxon>
        <taxon>Albula</taxon>
    </lineage>
</organism>
<dbReference type="InterPro" id="IPR013917">
    <property type="entry name" value="tRNA_wybutosine-synth"/>
</dbReference>
<dbReference type="InterPro" id="IPR013785">
    <property type="entry name" value="Aldolase_TIM"/>
</dbReference>
<evidence type="ECO:0000256" key="9">
    <source>
        <dbReference type="ARBA" id="ARBA00022723"/>
    </source>
</evidence>
<dbReference type="GO" id="GO:0051539">
    <property type="term" value="F:4 iron, 4 sulfur cluster binding"/>
    <property type="evidence" value="ECO:0007669"/>
    <property type="project" value="UniProtKB-KW"/>
</dbReference>
<dbReference type="InterPro" id="IPR058240">
    <property type="entry name" value="rSAM_sf"/>
</dbReference>
<feature type="signal peptide" evidence="19">
    <location>
        <begin position="1"/>
        <end position="21"/>
    </location>
</feature>